<organism evidence="1 2">
    <name type="scientific">Phialemonium thermophilum</name>
    <dbReference type="NCBI Taxonomy" id="223376"/>
    <lineage>
        <taxon>Eukaryota</taxon>
        <taxon>Fungi</taxon>
        <taxon>Dikarya</taxon>
        <taxon>Ascomycota</taxon>
        <taxon>Pezizomycotina</taxon>
        <taxon>Sordariomycetes</taxon>
        <taxon>Sordariomycetidae</taxon>
        <taxon>Cephalothecales</taxon>
        <taxon>Cephalothecaceae</taxon>
        <taxon>Phialemonium</taxon>
    </lineage>
</organism>
<dbReference type="EMBL" id="JAZHXJ010000013">
    <property type="protein sequence ID" value="KAL1882728.1"/>
    <property type="molecule type" value="Genomic_DNA"/>
</dbReference>
<evidence type="ECO:0000313" key="2">
    <source>
        <dbReference type="Proteomes" id="UP001586593"/>
    </source>
</evidence>
<name>A0ABR3Y356_9PEZI</name>
<dbReference type="Proteomes" id="UP001586593">
    <property type="component" value="Unassembled WGS sequence"/>
</dbReference>
<sequence length="54" mass="5505">MMRDVTAIAVVGMARPNTADTAALAVLRIVDFAIGVAIIAPGPEMIHFAAAIGL</sequence>
<reference evidence="1 2" key="1">
    <citation type="journal article" date="2024" name="Commun. Biol.">
        <title>Comparative genomic analysis of thermophilic fungi reveals convergent evolutionary adaptations and gene losses.</title>
        <authorList>
            <person name="Steindorff A.S."/>
            <person name="Aguilar-Pontes M.V."/>
            <person name="Robinson A.J."/>
            <person name="Andreopoulos B."/>
            <person name="LaButti K."/>
            <person name="Kuo A."/>
            <person name="Mondo S."/>
            <person name="Riley R."/>
            <person name="Otillar R."/>
            <person name="Haridas S."/>
            <person name="Lipzen A."/>
            <person name="Grimwood J."/>
            <person name="Schmutz J."/>
            <person name="Clum A."/>
            <person name="Reid I.D."/>
            <person name="Moisan M.C."/>
            <person name="Butler G."/>
            <person name="Nguyen T.T.M."/>
            <person name="Dewar K."/>
            <person name="Conant G."/>
            <person name="Drula E."/>
            <person name="Henrissat B."/>
            <person name="Hansel C."/>
            <person name="Singer S."/>
            <person name="Hutchinson M.I."/>
            <person name="de Vries R.P."/>
            <person name="Natvig D.O."/>
            <person name="Powell A.J."/>
            <person name="Tsang A."/>
            <person name="Grigoriev I.V."/>
        </authorList>
    </citation>
    <scope>NUCLEOTIDE SEQUENCE [LARGE SCALE GENOMIC DNA]</scope>
    <source>
        <strain evidence="1 2">ATCC 24622</strain>
    </source>
</reference>
<gene>
    <name evidence="1" type="ORF">VTK73DRAFT_1248</name>
</gene>
<comment type="caution">
    <text evidence="1">The sequence shown here is derived from an EMBL/GenBank/DDBJ whole genome shotgun (WGS) entry which is preliminary data.</text>
</comment>
<accession>A0ABR3Y356</accession>
<evidence type="ECO:0000313" key="1">
    <source>
        <dbReference type="EMBL" id="KAL1882728.1"/>
    </source>
</evidence>
<proteinExistence type="predicted"/>
<keyword evidence="2" id="KW-1185">Reference proteome</keyword>
<protein>
    <submittedName>
        <fullName evidence="1">Uncharacterized protein</fullName>
    </submittedName>
</protein>